<dbReference type="AlphaFoldDB" id="A0A423WBG4"/>
<reference evidence="2 3" key="1">
    <citation type="submission" date="2015-09" db="EMBL/GenBank/DDBJ databases">
        <title>Host preference determinants of Valsa canker pathogens revealed by comparative genomics.</title>
        <authorList>
            <person name="Yin Z."/>
            <person name="Huang L."/>
        </authorList>
    </citation>
    <scope>NUCLEOTIDE SEQUENCE [LARGE SCALE GENOMIC DNA]</scope>
    <source>
        <strain evidence="2 3">YSFL</strain>
    </source>
</reference>
<feature type="chain" id="PRO_5019365309" evidence="1">
    <location>
        <begin position="24"/>
        <end position="131"/>
    </location>
</feature>
<dbReference type="EMBL" id="LJZO01000008">
    <property type="protein sequence ID" value="ROW00710.1"/>
    <property type="molecule type" value="Genomic_DNA"/>
</dbReference>
<comment type="caution">
    <text evidence="2">The sequence shown here is derived from an EMBL/GenBank/DDBJ whole genome shotgun (WGS) entry which is preliminary data.</text>
</comment>
<keyword evidence="3" id="KW-1185">Reference proteome</keyword>
<evidence type="ECO:0000256" key="1">
    <source>
        <dbReference type="SAM" id="SignalP"/>
    </source>
</evidence>
<feature type="signal peptide" evidence="1">
    <location>
        <begin position="1"/>
        <end position="23"/>
    </location>
</feature>
<accession>A0A423WBG4</accession>
<evidence type="ECO:0000313" key="3">
    <source>
        <dbReference type="Proteomes" id="UP000284375"/>
    </source>
</evidence>
<dbReference type="Proteomes" id="UP000284375">
    <property type="component" value="Unassembled WGS sequence"/>
</dbReference>
<proteinExistence type="predicted"/>
<protein>
    <submittedName>
        <fullName evidence="2">Uncharacterized protein</fullName>
    </submittedName>
</protein>
<sequence length="131" mass="13353">MYSSIIWLPALPALCLAVASAAGKDIDAKAVTGLRSTSKASITCGPYLGTPCPIYETLTGITVTWTIRVKTNGSATVWLSPNSTTPAAAEPTLTVTVTVVPADLANMATATMTSTAVTLTTALTSSYQAAV</sequence>
<organism evidence="2 3">
    <name type="scientific">Cytospora chrysosperma</name>
    <name type="common">Cytospora canker fungus</name>
    <name type="synonym">Sphaeria chrysosperma</name>
    <dbReference type="NCBI Taxonomy" id="252740"/>
    <lineage>
        <taxon>Eukaryota</taxon>
        <taxon>Fungi</taxon>
        <taxon>Dikarya</taxon>
        <taxon>Ascomycota</taxon>
        <taxon>Pezizomycotina</taxon>
        <taxon>Sordariomycetes</taxon>
        <taxon>Sordariomycetidae</taxon>
        <taxon>Diaporthales</taxon>
        <taxon>Cytosporaceae</taxon>
        <taxon>Cytospora</taxon>
    </lineage>
</organism>
<evidence type="ECO:0000313" key="2">
    <source>
        <dbReference type="EMBL" id="ROW00710.1"/>
    </source>
</evidence>
<gene>
    <name evidence="2" type="ORF">VSDG_03349</name>
</gene>
<keyword evidence="1" id="KW-0732">Signal</keyword>
<name>A0A423WBG4_CYTCH</name>